<feature type="compositionally biased region" description="Low complexity" evidence="9">
    <location>
        <begin position="228"/>
        <end position="243"/>
    </location>
</feature>
<dbReference type="OrthoDB" id="515401at2759"/>
<keyword evidence="7" id="KW-0539">Nucleus</keyword>
<feature type="region of interest" description="Disordered" evidence="9">
    <location>
        <begin position="436"/>
        <end position="501"/>
    </location>
</feature>
<evidence type="ECO:0000256" key="6">
    <source>
        <dbReference type="ARBA" id="ARBA00023163"/>
    </source>
</evidence>
<reference evidence="11 12" key="1">
    <citation type="journal article" date="2015" name="Fungal Genet. Biol.">
        <title>Evolution of novel wood decay mechanisms in Agaricales revealed by the genome sequences of Fistulina hepatica and Cylindrobasidium torrendii.</title>
        <authorList>
            <person name="Floudas D."/>
            <person name="Held B.W."/>
            <person name="Riley R."/>
            <person name="Nagy L.G."/>
            <person name="Koehler G."/>
            <person name="Ransdell A.S."/>
            <person name="Younus H."/>
            <person name="Chow J."/>
            <person name="Chiniquy J."/>
            <person name="Lipzen A."/>
            <person name="Tritt A."/>
            <person name="Sun H."/>
            <person name="Haridas S."/>
            <person name="LaButti K."/>
            <person name="Ohm R.A."/>
            <person name="Kues U."/>
            <person name="Blanchette R.A."/>
            <person name="Grigoriev I.V."/>
            <person name="Minto R.E."/>
            <person name="Hibbett D.S."/>
        </authorList>
    </citation>
    <scope>NUCLEOTIDE SEQUENCE [LARGE SCALE GENOMIC DNA]</scope>
    <source>
        <strain evidence="11 12">FP15055 ss-10</strain>
    </source>
</reference>
<feature type="compositionally biased region" description="Low complexity" evidence="9">
    <location>
        <begin position="388"/>
        <end position="406"/>
    </location>
</feature>
<feature type="region of interest" description="Disordered" evidence="9">
    <location>
        <begin position="315"/>
        <end position="419"/>
    </location>
</feature>
<protein>
    <recommendedName>
        <fullName evidence="10">GATA-type domain-containing protein</fullName>
    </recommendedName>
</protein>
<feature type="domain" description="GATA-type" evidence="10">
    <location>
        <begin position="801"/>
        <end position="848"/>
    </location>
</feature>
<evidence type="ECO:0000256" key="7">
    <source>
        <dbReference type="ARBA" id="ARBA00023242"/>
    </source>
</evidence>
<evidence type="ECO:0000256" key="9">
    <source>
        <dbReference type="SAM" id="MobiDB-lite"/>
    </source>
</evidence>
<dbReference type="GO" id="GO:0000122">
    <property type="term" value="P:negative regulation of transcription by RNA polymerase II"/>
    <property type="evidence" value="ECO:0007669"/>
    <property type="project" value="TreeGrafter"/>
</dbReference>
<evidence type="ECO:0000256" key="1">
    <source>
        <dbReference type="ARBA" id="ARBA00004123"/>
    </source>
</evidence>
<feature type="compositionally biased region" description="Acidic residues" evidence="9">
    <location>
        <begin position="372"/>
        <end position="383"/>
    </location>
</feature>
<evidence type="ECO:0000313" key="11">
    <source>
        <dbReference type="EMBL" id="KIY71156.1"/>
    </source>
</evidence>
<dbReference type="PANTHER" id="PTHR10071">
    <property type="entry name" value="TRANSCRIPTION FACTOR GATA FAMILY MEMBER"/>
    <property type="match status" value="1"/>
</dbReference>
<dbReference type="PROSITE" id="PS50114">
    <property type="entry name" value="GATA_ZN_FINGER_2"/>
    <property type="match status" value="1"/>
</dbReference>
<dbReference type="STRING" id="1314674.A0A0D7BNI8"/>
<dbReference type="SMART" id="SM00401">
    <property type="entry name" value="ZnF_GATA"/>
    <property type="match status" value="1"/>
</dbReference>
<evidence type="ECO:0000313" key="12">
    <source>
        <dbReference type="Proteomes" id="UP000054007"/>
    </source>
</evidence>
<evidence type="ECO:0000256" key="2">
    <source>
        <dbReference type="ARBA" id="ARBA00022723"/>
    </source>
</evidence>
<proteinExistence type="predicted"/>
<dbReference type="PANTHER" id="PTHR10071:SF281">
    <property type="entry name" value="BOX A-BINDING FACTOR-RELATED"/>
    <property type="match status" value="1"/>
</dbReference>
<keyword evidence="2" id="KW-0479">Metal-binding</keyword>
<feature type="compositionally biased region" description="Basic and acidic residues" evidence="9">
    <location>
        <begin position="560"/>
        <end position="575"/>
    </location>
</feature>
<dbReference type="SUPFAM" id="SSF57716">
    <property type="entry name" value="Glucocorticoid receptor-like (DNA-binding domain)"/>
    <property type="match status" value="1"/>
</dbReference>
<keyword evidence="6" id="KW-0804">Transcription</keyword>
<keyword evidence="4" id="KW-0862">Zinc</keyword>
<dbReference type="PRINTS" id="PR00619">
    <property type="entry name" value="GATAZNFINGER"/>
</dbReference>
<evidence type="ECO:0000256" key="5">
    <source>
        <dbReference type="ARBA" id="ARBA00023015"/>
    </source>
</evidence>
<feature type="compositionally biased region" description="Polar residues" evidence="9">
    <location>
        <begin position="42"/>
        <end position="85"/>
    </location>
</feature>
<feature type="compositionally biased region" description="Polar residues" evidence="9">
    <location>
        <begin position="458"/>
        <end position="470"/>
    </location>
</feature>
<feature type="compositionally biased region" description="Polar residues" evidence="9">
    <location>
        <begin position="854"/>
        <end position="897"/>
    </location>
</feature>
<feature type="compositionally biased region" description="Polar residues" evidence="9">
    <location>
        <begin position="190"/>
        <end position="227"/>
    </location>
</feature>
<dbReference type="GO" id="GO:0008270">
    <property type="term" value="F:zinc ion binding"/>
    <property type="evidence" value="ECO:0007669"/>
    <property type="project" value="UniProtKB-KW"/>
</dbReference>
<feature type="compositionally biased region" description="Polar residues" evidence="9">
    <location>
        <begin position="769"/>
        <end position="783"/>
    </location>
</feature>
<evidence type="ECO:0000256" key="4">
    <source>
        <dbReference type="ARBA" id="ARBA00022833"/>
    </source>
</evidence>
<dbReference type="InterPro" id="IPR039355">
    <property type="entry name" value="Transcription_factor_GATA"/>
</dbReference>
<name>A0A0D7BNI8_9AGAR</name>
<dbReference type="InterPro" id="IPR013088">
    <property type="entry name" value="Znf_NHR/GATA"/>
</dbReference>
<feature type="region of interest" description="Disordered" evidence="9">
    <location>
        <begin position="705"/>
        <end position="801"/>
    </location>
</feature>
<dbReference type="AlphaFoldDB" id="A0A0D7BNI8"/>
<dbReference type="GO" id="GO:0000978">
    <property type="term" value="F:RNA polymerase II cis-regulatory region sequence-specific DNA binding"/>
    <property type="evidence" value="ECO:0007669"/>
    <property type="project" value="TreeGrafter"/>
</dbReference>
<evidence type="ECO:0000256" key="3">
    <source>
        <dbReference type="ARBA" id="ARBA00022771"/>
    </source>
</evidence>
<evidence type="ECO:0000256" key="8">
    <source>
        <dbReference type="PROSITE-ProRule" id="PRU00094"/>
    </source>
</evidence>
<feature type="compositionally biased region" description="Polar residues" evidence="9">
    <location>
        <begin position="906"/>
        <end position="916"/>
    </location>
</feature>
<dbReference type="GO" id="GO:0005634">
    <property type="term" value="C:nucleus"/>
    <property type="evidence" value="ECO:0007669"/>
    <property type="project" value="UniProtKB-SubCell"/>
</dbReference>
<keyword evidence="3 8" id="KW-0863">Zinc-finger</keyword>
<gene>
    <name evidence="11" type="ORF">CYLTODRAFT_429658</name>
</gene>
<dbReference type="Pfam" id="PF00320">
    <property type="entry name" value="GATA"/>
    <property type="match status" value="1"/>
</dbReference>
<feature type="region of interest" description="Disordered" evidence="9">
    <location>
        <begin position="624"/>
        <end position="662"/>
    </location>
</feature>
<feature type="compositionally biased region" description="Basic and acidic residues" evidence="9">
    <location>
        <begin position="784"/>
        <end position="796"/>
    </location>
</feature>
<feature type="compositionally biased region" description="Polar residues" evidence="9">
    <location>
        <begin position="711"/>
        <end position="727"/>
    </location>
</feature>
<evidence type="ECO:0000259" key="10">
    <source>
        <dbReference type="PROSITE" id="PS50114"/>
    </source>
</evidence>
<feature type="region of interest" description="Disordered" evidence="9">
    <location>
        <begin position="846"/>
        <end position="916"/>
    </location>
</feature>
<dbReference type="GO" id="GO:0045944">
    <property type="term" value="P:positive regulation of transcription by RNA polymerase II"/>
    <property type="evidence" value="ECO:0007669"/>
    <property type="project" value="TreeGrafter"/>
</dbReference>
<dbReference type="EMBL" id="KN880458">
    <property type="protein sequence ID" value="KIY71156.1"/>
    <property type="molecule type" value="Genomic_DNA"/>
</dbReference>
<dbReference type="CDD" id="cd00202">
    <property type="entry name" value="ZnF_GATA"/>
    <property type="match status" value="1"/>
</dbReference>
<dbReference type="Proteomes" id="UP000054007">
    <property type="component" value="Unassembled WGS sequence"/>
</dbReference>
<dbReference type="PROSITE" id="PS00344">
    <property type="entry name" value="GATA_ZN_FINGER_1"/>
    <property type="match status" value="1"/>
</dbReference>
<dbReference type="InterPro" id="IPR013860">
    <property type="entry name" value="AreA_GATA"/>
</dbReference>
<dbReference type="Gene3D" id="3.30.50.10">
    <property type="entry name" value="Erythroid Transcription Factor GATA-1, subunit A"/>
    <property type="match status" value="1"/>
</dbReference>
<feature type="region of interest" description="Disordered" evidence="9">
    <location>
        <begin position="536"/>
        <end position="591"/>
    </location>
</feature>
<dbReference type="Pfam" id="PF08550">
    <property type="entry name" value="GATA_AreA"/>
    <property type="match status" value="1"/>
</dbReference>
<dbReference type="InterPro" id="IPR000679">
    <property type="entry name" value="Znf_GATA"/>
</dbReference>
<feature type="compositionally biased region" description="Low complexity" evidence="9">
    <location>
        <begin position="632"/>
        <end position="648"/>
    </location>
</feature>
<accession>A0A0D7BNI8</accession>
<dbReference type="FunFam" id="3.30.50.10:FF:000007">
    <property type="entry name" value="Nitrogen regulatory AreA, N-terminal"/>
    <property type="match status" value="1"/>
</dbReference>
<feature type="compositionally biased region" description="Polar residues" evidence="9">
    <location>
        <begin position="244"/>
        <end position="254"/>
    </location>
</feature>
<feature type="region of interest" description="Disordered" evidence="9">
    <location>
        <begin position="28"/>
        <end position="278"/>
    </location>
</feature>
<organism evidence="11 12">
    <name type="scientific">Cylindrobasidium torrendii FP15055 ss-10</name>
    <dbReference type="NCBI Taxonomy" id="1314674"/>
    <lineage>
        <taxon>Eukaryota</taxon>
        <taxon>Fungi</taxon>
        <taxon>Dikarya</taxon>
        <taxon>Basidiomycota</taxon>
        <taxon>Agaricomycotina</taxon>
        <taxon>Agaricomycetes</taxon>
        <taxon>Agaricomycetidae</taxon>
        <taxon>Agaricales</taxon>
        <taxon>Marasmiineae</taxon>
        <taxon>Physalacriaceae</taxon>
        <taxon>Cylindrobasidium</taxon>
    </lineage>
</organism>
<keyword evidence="5" id="KW-0805">Transcription regulation</keyword>
<sequence>MSPEWSNIFSAPLNPQVFATLAANGILGPVSPPIPGHPASLPANSFHTNYTPSQRQQLPNTDVSQASGSSQWGETSASYNPPSNFASRPPLPRAASSSGNIHKGKAAATSFGFQAGPRVRHPAFGPEDRRLDGRNVLGSAGALGRSAHGGGRAEQLAMAPPGETSYPGERPTAAVGLPPSLWMSPVSPRGQRSLNAPPSSSTGPAYASSRSAYPQSPVSPTSPTDTKSSLFSDLLSDDIFSGSHTTSPFTSPRMSGSPDLQPAQLPGESDPEKLAKEDPLATQVWKMYARTKANLPHAHRMENLTWRMMALALKKKKEDEEREGIELASSPPQSVKIEEEGASAAAAPQPDDRGRPANKGKAKVRVVGFDGTDQDGAQDDEATPMDWRAMSRSRSRISMDWRPASRSRSRPPPQSLDDFDGMQALESRFAFPSIGHSVHGNGSDGFRFPASKPPPSMLSATRRSPPSSATDLLPHPNGDYAPHFHSPQFGPSSLPSFGLRGPPRITAADIAADPRAFPRHVRKTSFDHTVTKEGLLHSLSGRHQVNGRPSAAESLAGTKRPADAPHAESMLRGDPSDIDMSNPPLSPEDHLGSSFPSSSFDFAFGGFHNNMFSLNQDSGDYPQMLPPSEGPSARSSISGSFQSGSLTSEGLPPIGDGYALDDDGGGSLDFTLMRMAYPNMEGNGAMTQSPYTHVDPTQILNVADGYPSFHASPSSDGWNGLTSSGNGSPEPHGSNPSTPASNEGLDSMRTTGRKYASLRADRGKPISNGIKSPQLRSSTSTPDLSERKGDDGKDGDSPTLCTNCQTTNTPLWRRDPEGQPLCNACGLFYKLHGVVRPLSLKTDVIKKRNRASGAPTTGTRKNSGLSKASGTRPRSGSASNALGRSSTTTTQVNTNGSLAMKRQRRTSTSLQMTPRK</sequence>
<keyword evidence="12" id="KW-1185">Reference proteome</keyword>
<dbReference type="GO" id="GO:0000981">
    <property type="term" value="F:DNA-binding transcription factor activity, RNA polymerase II-specific"/>
    <property type="evidence" value="ECO:0007669"/>
    <property type="project" value="TreeGrafter"/>
</dbReference>
<comment type="subcellular location">
    <subcellularLocation>
        <location evidence="1">Nucleus</location>
    </subcellularLocation>
</comment>